<gene>
    <name evidence="2" type="ORF">Q9313_26345</name>
</gene>
<dbReference type="InterPro" id="IPR011051">
    <property type="entry name" value="RmlC_Cupin_sf"/>
</dbReference>
<dbReference type="PROSITE" id="PS50937">
    <property type="entry name" value="HTH_MERR_2"/>
    <property type="match status" value="1"/>
</dbReference>
<dbReference type="GO" id="GO:0003700">
    <property type="term" value="F:DNA-binding transcription factor activity"/>
    <property type="evidence" value="ECO:0007669"/>
    <property type="project" value="TreeGrafter"/>
</dbReference>
<keyword evidence="2" id="KW-0614">Plasmid</keyword>
<dbReference type="SUPFAM" id="SSF46955">
    <property type="entry name" value="Putative DNA-binding domain"/>
    <property type="match status" value="1"/>
</dbReference>
<dbReference type="SMART" id="SM00530">
    <property type="entry name" value="HTH_XRE"/>
    <property type="match status" value="1"/>
</dbReference>
<dbReference type="InterPro" id="IPR000551">
    <property type="entry name" value="MerR-type_HTH_dom"/>
</dbReference>
<accession>A0AA50CS35</accession>
<dbReference type="InterPro" id="IPR050807">
    <property type="entry name" value="TransReg_Diox_bact_type"/>
</dbReference>
<dbReference type="EMBL" id="CP132306">
    <property type="protein sequence ID" value="WLS01048.1"/>
    <property type="molecule type" value="Genomic_DNA"/>
</dbReference>
<evidence type="ECO:0000256" key="1">
    <source>
        <dbReference type="ARBA" id="ARBA00023125"/>
    </source>
</evidence>
<dbReference type="Pfam" id="PF07883">
    <property type="entry name" value="Cupin_2"/>
    <property type="match status" value="1"/>
</dbReference>
<dbReference type="RefSeq" id="WP_306041274.1">
    <property type="nucleotide sequence ID" value="NZ_CP132306.1"/>
</dbReference>
<dbReference type="PROSITE" id="PS50943">
    <property type="entry name" value="HTH_CROC1"/>
    <property type="match status" value="1"/>
</dbReference>
<name>A0AA50CS35_9HYPH</name>
<dbReference type="CDD" id="cd00093">
    <property type="entry name" value="HTH_XRE"/>
    <property type="match status" value="1"/>
</dbReference>
<dbReference type="CDD" id="cd00592">
    <property type="entry name" value="HTH_MerR-like"/>
    <property type="match status" value="1"/>
</dbReference>
<evidence type="ECO:0000313" key="2">
    <source>
        <dbReference type="EMBL" id="WLS01048.1"/>
    </source>
</evidence>
<dbReference type="Pfam" id="PF13560">
    <property type="entry name" value="HTH_31"/>
    <property type="match status" value="1"/>
</dbReference>
<protein>
    <submittedName>
        <fullName evidence="2">MerR family transcriptional regulator</fullName>
    </submittedName>
</protein>
<reference evidence="2 3" key="1">
    <citation type="submission" date="2023-08" db="EMBL/GenBank/DDBJ databases">
        <title>Pathogen: clinical or host-associated sample.</title>
        <authorList>
            <person name="Hergert J."/>
            <person name="Casey R."/>
            <person name="Wagner J."/>
            <person name="Young E.L."/>
            <person name="Oakeson K.F."/>
        </authorList>
    </citation>
    <scope>NUCLEOTIDE SEQUENCE [LARGE SCALE GENOMIC DNA]</scope>
    <source>
        <strain evidence="2 3">1760953</strain>
        <plasmid evidence="2 3">unnamed4</plasmid>
    </source>
</reference>
<dbReference type="InterPro" id="IPR010982">
    <property type="entry name" value="Lambda_DNA-bd_dom_sf"/>
</dbReference>
<dbReference type="InterPro" id="IPR009061">
    <property type="entry name" value="DNA-bd_dom_put_sf"/>
</dbReference>
<dbReference type="GO" id="GO:0003677">
    <property type="term" value="F:DNA binding"/>
    <property type="evidence" value="ECO:0007669"/>
    <property type="project" value="UniProtKB-KW"/>
</dbReference>
<dbReference type="SUPFAM" id="SSF51182">
    <property type="entry name" value="RmlC-like cupins"/>
    <property type="match status" value="1"/>
</dbReference>
<dbReference type="Pfam" id="PF13411">
    <property type="entry name" value="MerR_1"/>
    <property type="match status" value="1"/>
</dbReference>
<keyword evidence="1" id="KW-0238">DNA-binding</keyword>
<dbReference type="SMART" id="SM00422">
    <property type="entry name" value="HTH_MERR"/>
    <property type="match status" value="1"/>
</dbReference>
<dbReference type="Proteomes" id="UP001234585">
    <property type="component" value="Plasmid unnamed4"/>
</dbReference>
<organism evidence="2 3">
    <name type="scientific">Shinella sumterensis</name>
    <dbReference type="NCBI Taxonomy" id="1967501"/>
    <lineage>
        <taxon>Bacteria</taxon>
        <taxon>Pseudomonadati</taxon>
        <taxon>Pseudomonadota</taxon>
        <taxon>Alphaproteobacteria</taxon>
        <taxon>Hyphomicrobiales</taxon>
        <taxon>Rhizobiaceae</taxon>
        <taxon>Shinella</taxon>
    </lineage>
</organism>
<geneLocation type="plasmid" evidence="2 3">
    <name>unnamed4</name>
</geneLocation>
<keyword evidence="3" id="KW-1185">Reference proteome</keyword>
<dbReference type="PANTHER" id="PTHR46797:SF1">
    <property type="entry name" value="METHYLPHOSPHONATE SYNTHASE"/>
    <property type="match status" value="1"/>
</dbReference>
<dbReference type="AlphaFoldDB" id="A0AA50CS35"/>
<dbReference type="GO" id="GO:0005829">
    <property type="term" value="C:cytosol"/>
    <property type="evidence" value="ECO:0007669"/>
    <property type="project" value="TreeGrafter"/>
</dbReference>
<dbReference type="InterPro" id="IPR014710">
    <property type="entry name" value="RmlC-like_jellyroll"/>
</dbReference>
<dbReference type="InterPro" id="IPR013096">
    <property type="entry name" value="Cupin_2"/>
</dbReference>
<dbReference type="PANTHER" id="PTHR46797">
    <property type="entry name" value="HTH-TYPE TRANSCRIPTIONAL REGULATOR"/>
    <property type="match status" value="1"/>
</dbReference>
<dbReference type="CDD" id="cd02209">
    <property type="entry name" value="cupin_XRE_C"/>
    <property type="match status" value="1"/>
</dbReference>
<sequence>MSKQYKVSEISAATGVPPATLRLWEQHGLIVPSRTPSGYRLYSEDDFARVHQIIRLRSVQGLNLAAIKSSLDEASAGQGDSTTDEAPAPRLGHEIRRLRTEQKLTITALAAKVDVSPSTVSTLERTSRGASVPLLRAVAEALGVTVTQLTASPDDIGTAVVRSGEGRQLPSLGTGIQIRELASGPRMMDCQEWSLAPGAGSEGFYRHEGEEFIRVLQGSFEIEVEGLGLAVLRAGDSIYFESHRAHSWRSVGNEVCRLLWVNTPPTF</sequence>
<dbReference type="Gene3D" id="1.10.1660.10">
    <property type="match status" value="1"/>
</dbReference>
<evidence type="ECO:0000313" key="3">
    <source>
        <dbReference type="Proteomes" id="UP001234585"/>
    </source>
</evidence>
<proteinExistence type="predicted"/>
<dbReference type="Gene3D" id="1.10.260.40">
    <property type="entry name" value="lambda repressor-like DNA-binding domains"/>
    <property type="match status" value="1"/>
</dbReference>
<dbReference type="Gene3D" id="2.60.120.10">
    <property type="entry name" value="Jelly Rolls"/>
    <property type="match status" value="1"/>
</dbReference>
<dbReference type="InterPro" id="IPR001387">
    <property type="entry name" value="Cro/C1-type_HTH"/>
</dbReference>